<dbReference type="InterPro" id="IPR036026">
    <property type="entry name" value="Seven-hairpin_glycosidases"/>
</dbReference>
<feature type="signal peptide" evidence="8">
    <location>
        <begin position="1"/>
        <end position="21"/>
    </location>
</feature>
<dbReference type="InterPro" id="IPR012341">
    <property type="entry name" value="6hp_glycosidase-like_sf"/>
</dbReference>
<evidence type="ECO:0000256" key="4">
    <source>
        <dbReference type="ARBA" id="ARBA00023180"/>
    </source>
</evidence>
<evidence type="ECO:0000256" key="7">
    <source>
        <dbReference type="RuleBase" id="RU361193"/>
    </source>
</evidence>
<feature type="active site" description="Proton donor" evidence="5">
    <location>
        <position position="373"/>
    </location>
</feature>
<keyword evidence="8" id="KW-0732">Signal</keyword>
<dbReference type="PANTHER" id="PTHR45679">
    <property type="entry name" value="ER DEGRADATION-ENHANCING ALPHA-MANNOSIDASE-LIKE PROTEIN 2"/>
    <property type="match status" value="1"/>
</dbReference>
<proteinExistence type="inferred from homology"/>
<keyword evidence="4" id="KW-0325">Glycoprotein</keyword>
<evidence type="ECO:0000256" key="1">
    <source>
        <dbReference type="ARBA" id="ARBA00004240"/>
    </source>
</evidence>
<evidence type="ECO:0000256" key="8">
    <source>
        <dbReference type="SAM" id="SignalP"/>
    </source>
</evidence>
<comment type="subcellular location">
    <subcellularLocation>
        <location evidence="1">Endoplasmic reticulum</location>
    </subcellularLocation>
</comment>
<dbReference type="AlphaFoldDB" id="A0A7G3ZG41"/>
<gene>
    <name evidence="9" type="ORF">HG536_0C06460</name>
</gene>
<dbReference type="InterPro" id="IPR044674">
    <property type="entry name" value="EDEM1/2/3"/>
</dbReference>
<feature type="binding site" evidence="6">
    <location>
        <position position="501"/>
    </location>
    <ligand>
        <name>Ca(2+)</name>
        <dbReference type="ChEBI" id="CHEBI:29108"/>
    </ligand>
</feature>
<dbReference type="RefSeq" id="XP_037139152.1">
    <property type="nucleotide sequence ID" value="XM_037283256.1"/>
</dbReference>
<sequence>MLISYGVSLLSLLYFVVCGDANDARFAKYSFNRWELLEYRSQVKELFYFAHDNYLTKGYPFDEVRPLSCVPKGRNFDDIGDTITNDVLGNFSATLIDSLTTIAIFNDKQKFQDMIELVRDSFPRKFDLDSTIQVFETTIRIVGGLISSHLYASDPSKSVYLGSEYDGFLLDLARDMADRLLPAYLTTTGLPLPRINLRYGLRSLTADLVAENNVAAMAGPMFEFTILSYLTGDEKYAAVTRYAMNKTWSLRSELDLLPMSFNPKTGQCYSHFTGIGASIDSFYEYALKGAILFDDASLYEIWRDSYTALVSNCKADWFYVNAQSSTGQLSAPWIDSLGAFFPGLQVLAGDVEDAVFKNMMSLKLWNTFGGLPERWQFRSAATLQPAAESPQASKDFAAEHQRLNVPLEWYPLRPEFIESTYFLYRATKDPFYLNIGVEVLESFRTRFKFACGFGGIQDVITGEVQDRMETFVLSETLKYLYLLFDEDNELHHTRDNMIFSTEAHPMWLKRDVIKKYSQKKRFDDQLYLRHIELRHAEDARIAARRAKGFFGRKRLAGLAKSFFTEELRAADINASQEAQPNQPPTCPRATTETYPWSYSATLSYFDRLFEIDYIYNDTLIRPAPMAARGSIEIRKGFYDRWADSRRSFCRLPPTTDSFELILDVPGRSSPVRLANGSIKCKSLSGRWKFRGEKLQPGKTDVYGNRITTSPFQVADCRNVFRPNDRSDPRTPILLYRLTAVNGVALPRGATVVFDRQHVLRNPEHSRTLYDLFGCNPQNQLMLDSTPVVNLYLS</sequence>
<dbReference type="Pfam" id="PF01532">
    <property type="entry name" value="Glyco_hydro_47"/>
    <property type="match status" value="1"/>
</dbReference>
<evidence type="ECO:0000256" key="2">
    <source>
        <dbReference type="ARBA" id="ARBA00007658"/>
    </source>
</evidence>
<dbReference type="EC" id="3.2.1.-" evidence="7"/>
<dbReference type="PANTHER" id="PTHR45679:SF5">
    <property type="entry name" value="ER DEGRADATION-ENHANCING ALPHA-MANNOSIDASE-LIKE PROTEIN 1"/>
    <property type="match status" value="1"/>
</dbReference>
<dbReference type="PRINTS" id="PR00747">
    <property type="entry name" value="GLYHDRLASE47"/>
</dbReference>
<keyword evidence="7" id="KW-0326">Glycosidase</keyword>
<evidence type="ECO:0000256" key="6">
    <source>
        <dbReference type="PIRSR" id="PIRSR601382-2"/>
    </source>
</evidence>
<dbReference type="Proteomes" id="UP000515788">
    <property type="component" value="Chromosome 3"/>
</dbReference>
<dbReference type="GO" id="GO:0036503">
    <property type="term" value="P:ERAD pathway"/>
    <property type="evidence" value="ECO:0007669"/>
    <property type="project" value="UniProtKB-ARBA"/>
</dbReference>
<organism evidence="9 10">
    <name type="scientific">Torulaspora globosa</name>
    <dbReference type="NCBI Taxonomy" id="48254"/>
    <lineage>
        <taxon>Eukaryota</taxon>
        <taxon>Fungi</taxon>
        <taxon>Dikarya</taxon>
        <taxon>Ascomycota</taxon>
        <taxon>Saccharomycotina</taxon>
        <taxon>Saccharomycetes</taxon>
        <taxon>Saccharomycetales</taxon>
        <taxon>Saccharomycetaceae</taxon>
        <taxon>Torulaspora</taxon>
    </lineage>
</organism>
<comment type="cofactor">
    <cofactor evidence="6">
        <name>Ca(2+)</name>
        <dbReference type="ChEBI" id="CHEBI:29108"/>
    </cofactor>
</comment>
<keyword evidence="10" id="KW-1185">Reference proteome</keyword>
<feature type="active site" evidence="5">
    <location>
        <position position="280"/>
    </location>
</feature>
<name>A0A7G3ZG41_9SACH</name>
<keyword evidence="3" id="KW-0256">Endoplasmic reticulum</keyword>
<evidence type="ECO:0000313" key="10">
    <source>
        <dbReference type="Proteomes" id="UP000515788"/>
    </source>
</evidence>
<protein>
    <recommendedName>
        <fullName evidence="7">alpha-1,2-Mannosidase</fullName>
        <ecNumber evidence="7">3.2.1.-</ecNumber>
    </recommendedName>
</protein>
<evidence type="ECO:0000256" key="3">
    <source>
        <dbReference type="ARBA" id="ARBA00022824"/>
    </source>
</evidence>
<feature type="active site" description="Proton donor" evidence="5">
    <location>
        <position position="136"/>
    </location>
</feature>
<evidence type="ECO:0000256" key="5">
    <source>
        <dbReference type="PIRSR" id="PIRSR601382-1"/>
    </source>
</evidence>
<dbReference type="GO" id="GO:0005509">
    <property type="term" value="F:calcium ion binding"/>
    <property type="evidence" value="ECO:0007669"/>
    <property type="project" value="InterPro"/>
</dbReference>
<keyword evidence="7" id="KW-0378">Hydrolase</keyword>
<dbReference type="GO" id="GO:0005975">
    <property type="term" value="P:carbohydrate metabolic process"/>
    <property type="evidence" value="ECO:0007669"/>
    <property type="project" value="InterPro"/>
</dbReference>
<dbReference type="Gene3D" id="1.50.10.10">
    <property type="match status" value="1"/>
</dbReference>
<feature type="chain" id="PRO_5028865933" description="alpha-1,2-Mannosidase" evidence="8">
    <location>
        <begin position="22"/>
        <end position="793"/>
    </location>
</feature>
<feature type="active site" evidence="5">
    <location>
        <position position="415"/>
    </location>
</feature>
<dbReference type="EMBL" id="CP059248">
    <property type="protein sequence ID" value="QLL32477.1"/>
    <property type="molecule type" value="Genomic_DNA"/>
</dbReference>
<dbReference type="GeneID" id="59325613"/>
<dbReference type="SUPFAM" id="SSF48225">
    <property type="entry name" value="Seven-hairpin glycosidases"/>
    <property type="match status" value="1"/>
</dbReference>
<keyword evidence="6" id="KW-0106">Calcium</keyword>
<dbReference type="GO" id="GO:0016020">
    <property type="term" value="C:membrane"/>
    <property type="evidence" value="ECO:0007669"/>
    <property type="project" value="InterPro"/>
</dbReference>
<dbReference type="KEGG" id="tgb:HG536_0C06460"/>
<dbReference type="GO" id="GO:0044322">
    <property type="term" value="C:endoplasmic reticulum quality control compartment"/>
    <property type="evidence" value="ECO:0007669"/>
    <property type="project" value="GOC"/>
</dbReference>
<evidence type="ECO:0000313" key="9">
    <source>
        <dbReference type="EMBL" id="QLL32477.1"/>
    </source>
</evidence>
<comment type="similarity">
    <text evidence="2 7">Belongs to the glycosyl hydrolase 47 family.</text>
</comment>
<dbReference type="GO" id="GO:0004571">
    <property type="term" value="F:mannosyl-oligosaccharide 1,2-alpha-mannosidase activity"/>
    <property type="evidence" value="ECO:0007669"/>
    <property type="project" value="InterPro"/>
</dbReference>
<dbReference type="GO" id="GO:1904380">
    <property type="term" value="P:endoplasmic reticulum mannose trimming"/>
    <property type="evidence" value="ECO:0007669"/>
    <property type="project" value="InterPro"/>
</dbReference>
<keyword evidence="6" id="KW-0479">Metal-binding</keyword>
<dbReference type="OrthoDB" id="8118055at2759"/>
<reference evidence="9 10" key="1">
    <citation type="submission" date="2020-06" db="EMBL/GenBank/DDBJ databases">
        <title>The yeast mating-type switching endonuclease HO is a domesticated member of an unorthodox homing genetic element family.</title>
        <authorList>
            <person name="Coughlan A.Y."/>
            <person name="Lombardi L."/>
            <person name="Braun-Galleani S."/>
            <person name="Martos A.R."/>
            <person name="Galeote V."/>
            <person name="Bigey F."/>
            <person name="Dequin S."/>
            <person name="Byrne K.P."/>
            <person name="Wolfe K.H."/>
        </authorList>
    </citation>
    <scope>NUCLEOTIDE SEQUENCE [LARGE SCALE GENOMIC DNA]</scope>
    <source>
        <strain evidence="9 10">CBS764</strain>
    </source>
</reference>
<accession>A0A7G3ZG41</accession>
<dbReference type="InterPro" id="IPR001382">
    <property type="entry name" value="Glyco_hydro_47"/>
</dbReference>